<protein>
    <recommendedName>
        <fullName evidence="1">F-box domain-containing protein</fullName>
    </recommendedName>
</protein>
<dbReference type="InterPro" id="IPR001810">
    <property type="entry name" value="F-box_dom"/>
</dbReference>
<dbReference type="InterPro" id="IPR036047">
    <property type="entry name" value="F-box-like_dom_sf"/>
</dbReference>
<dbReference type="AlphaFoldDB" id="A0AA89AWA2"/>
<dbReference type="Pfam" id="PF00646">
    <property type="entry name" value="F-box"/>
    <property type="match status" value="2"/>
</dbReference>
<dbReference type="SMART" id="SM00256">
    <property type="entry name" value="FBOX"/>
    <property type="match status" value="2"/>
</dbReference>
<feature type="non-terminal residue" evidence="2">
    <location>
        <position position="1"/>
    </location>
</feature>
<dbReference type="Gene3D" id="3.80.10.10">
    <property type="entry name" value="Ribonuclease Inhibitor"/>
    <property type="match status" value="2"/>
</dbReference>
<proteinExistence type="predicted"/>
<dbReference type="PANTHER" id="PTHR31293:SF12">
    <property type="entry name" value="RNI-LIKE SUPERFAMILY PROTEIN"/>
    <property type="match status" value="1"/>
</dbReference>
<dbReference type="InterPro" id="IPR055294">
    <property type="entry name" value="FBL60-like"/>
</dbReference>
<keyword evidence="3" id="KW-1185">Reference proteome</keyword>
<name>A0AA89AWA2_9ASTE</name>
<accession>A0AA89AWA2</accession>
<dbReference type="CDD" id="cd22160">
    <property type="entry name" value="F-box_AtFBL13-like"/>
    <property type="match status" value="1"/>
</dbReference>
<reference evidence="2" key="1">
    <citation type="submission" date="2022-12" db="EMBL/GenBank/DDBJ databases">
        <title>Draft genome assemblies for two species of Escallonia (Escalloniales).</title>
        <authorList>
            <person name="Chanderbali A."/>
            <person name="Dervinis C."/>
            <person name="Anghel I."/>
            <person name="Soltis D."/>
            <person name="Soltis P."/>
            <person name="Zapata F."/>
        </authorList>
    </citation>
    <scope>NUCLEOTIDE SEQUENCE</scope>
    <source>
        <strain evidence="2">UCBG64.0493</strain>
        <tissue evidence="2">Leaf</tissue>
    </source>
</reference>
<evidence type="ECO:0000313" key="2">
    <source>
        <dbReference type="EMBL" id="KAK3017567.1"/>
    </source>
</evidence>
<dbReference type="SUPFAM" id="SSF81383">
    <property type="entry name" value="F-box domain"/>
    <property type="match status" value="2"/>
</dbReference>
<dbReference type="InterPro" id="IPR032675">
    <property type="entry name" value="LRR_dom_sf"/>
</dbReference>
<dbReference type="SUPFAM" id="SSF52047">
    <property type="entry name" value="RNI-like"/>
    <property type="match status" value="2"/>
</dbReference>
<dbReference type="Proteomes" id="UP001188597">
    <property type="component" value="Unassembled WGS sequence"/>
</dbReference>
<dbReference type="PANTHER" id="PTHR31293">
    <property type="entry name" value="RNI-LIKE SUPERFAMILY PROTEIN"/>
    <property type="match status" value="1"/>
</dbReference>
<feature type="domain" description="F-box" evidence="1">
    <location>
        <begin position="553"/>
        <end position="589"/>
    </location>
</feature>
<dbReference type="Pfam" id="PF24758">
    <property type="entry name" value="LRR_At5g56370"/>
    <property type="match status" value="2"/>
</dbReference>
<dbReference type="InterPro" id="IPR055411">
    <property type="entry name" value="LRR_FXL15/At3g58940/PEG3-like"/>
</dbReference>
<evidence type="ECO:0000259" key="1">
    <source>
        <dbReference type="PROSITE" id="PS50181"/>
    </source>
</evidence>
<comment type="caution">
    <text evidence="2">The sequence shown here is derived from an EMBL/GenBank/DDBJ whole genome shotgun (WGS) entry which is preliminary data.</text>
</comment>
<gene>
    <name evidence="2" type="ORF">RJ639_006634</name>
</gene>
<sequence>PILGYSPTSMACMKSSGSSPQLTAVISNVKRQKRKNRDRVILVDRISNLPDSLLSHILSLLPTKIAVATSILSTRWKLLWSSITTFDFDDGLVPPHARLDQEPVGSSITSSDFDDELSPSHAYLDQEHVGSLDFMHFVYKVLLLCNAQSILKFRLKCVVSDEVIVNAWISGALSRDVRELDLFIIGNKRLDANYQILWENLVQLPRSLFTCKTLVVLKLEGDVKITVPAGSVCLPSLKVINLISIVYDNEDSVGRLFPSCPVLEELVIERTKVDNASSFTVCGPALTSLTLNFSIEDEGYNEILINAPALRCLNLKDYVSDKISVNNQTLSSLVEVNIDVLPPVDSTEYRDNVFNLIKGLLNVEYLSLSTNLLWSLVYASQQSPLVLPKLTRLEIAFHEASLRCRIIDMFIVERLISSALRLGVQELSLCINREQSVKPNQGHYGWVNLGVLKLGRTSVLNVPPAIRFQVSGSFILTRLNPGDYLTRLQDFLFLELTNLKDGCDKMTPELEVLVLDAHSWSHEHFRFWVLFFLTKQVMGSMYQRDIVNANGGIDRISGLPDEILYQILSFLPAKYAVLTCVLSKRWKYLWNFITNLDFDGSSYLNPNNYSEPPDLFCNFVDTVLENCNSAEIQTFRLHYHKTKIYHYCHKDIDHSRVSRWINDAISRNVMELDLDIHSLQLPCNFYSCETLTVLKLHTNSQRNVLVFPTSFCLPRLKILHIQSDSDLSDDITVNLFRNCPVLEDLFISAKFDYDRKMVYDISAPALKRLAMRLSVDSIEEQEHKVVVNAPNLEYLDLHDEVLAEYGVQNMTSLVGARVEVGNCCRENSTRRLNAYRAFELLGGISGVKSLSLYSLTMGTLDVACANGLPTFHNLTRLEVLIHDCCGWNVLTELHILQSSPNLEVFILKKVFRLDELFPP</sequence>
<dbReference type="PROSITE" id="PS50181">
    <property type="entry name" value="FBOX"/>
    <property type="match status" value="1"/>
</dbReference>
<dbReference type="InterPro" id="IPR053781">
    <property type="entry name" value="F-box_AtFBL13-like"/>
</dbReference>
<dbReference type="EMBL" id="JAVXUP010000992">
    <property type="protein sequence ID" value="KAK3017567.1"/>
    <property type="molecule type" value="Genomic_DNA"/>
</dbReference>
<organism evidence="2 3">
    <name type="scientific">Escallonia herrerae</name>
    <dbReference type="NCBI Taxonomy" id="1293975"/>
    <lineage>
        <taxon>Eukaryota</taxon>
        <taxon>Viridiplantae</taxon>
        <taxon>Streptophyta</taxon>
        <taxon>Embryophyta</taxon>
        <taxon>Tracheophyta</taxon>
        <taxon>Spermatophyta</taxon>
        <taxon>Magnoliopsida</taxon>
        <taxon>eudicotyledons</taxon>
        <taxon>Gunneridae</taxon>
        <taxon>Pentapetalae</taxon>
        <taxon>asterids</taxon>
        <taxon>campanulids</taxon>
        <taxon>Escalloniales</taxon>
        <taxon>Escalloniaceae</taxon>
        <taxon>Escallonia</taxon>
    </lineage>
</organism>
<dbReference type="Gene3D" id="1.20.1280.50">
    <property type="match status" value="1"/>
</dbReference>
<evidence type="ECO:0000313" key="3">
    <source>
        <dbReference type="Proteomes" id="UP001188597"/>
    </source>
</evidence>